<dbReference type="CDD" id="cd06170">
    <property type="entry name" value="LuxR_C_like"/>
    <property type="match status" value="1"/>
</dbReference>
<dbReference type="PANTHER" id="PTHR44688">
    <property type="entry name" value="DNA-BINDING TRANSCRIPTIONAL ACTIVATOR DEVR_DOSR"/>
    <property type="match status" value="1"/>
</dbReference>
<organism evidence="5 6">
    <name type="scientific">Thioclava kandeliae</name>
    <dbReference type="NCBI Taxonomy" id="3070818"/>
    <lineage>
        <taxon>Bacteria</taxon>
        <taxon>Pseudomonadati</taxon>
        <taxon>Pseudomonadota</taxon>
        <taxon>Alphaproteobacteria</taxon>
        <taxon>Rhodobacterales</taxon>
        <taxon>Paracoccaceae</taxon>
        <taxon>Thioclava</taxon>
    </lineage>
</organism>
<dbReference type="PROSITE" id="PS50043">
    <property type="entry name" value="HTH_LUXR_2"/>
    <property type="match status" value="1"/>
</dbReference>
<keyword evidence="6" id="KW-1185">Reference proteome</keyword>
<dbReference type="EMBL" id="JAYWLC010000003">
    <property type="protein sequence ID" value="MER5171205.1"/>
    <property type="molecule type" value="Genomic_DNA"/>
</dbReference>
<dbReference type="Pfam" id="PF00196">
    <property type="entry name" value="GerE"/>
    <property type="match status" value="1"/>
</dbReference>
<feature type="domain" description="HTH luxR-type" evidence="4">
    <location>
        <begin position="196"/>
        <end position="261"/>
    </location>
</feature>
<evidence type="ECO:0000256" key="1">
    <source>
        <dbReference type="ARBA" id="ARBA00023015"/>
    </source>
</evidence>
<keyword evidence="2" id="KW-0238">DNA-binding</keyword>
<dbReference type="Gene3D" id="1.10.10.10">
    <property type="entry name" value="Winged helix-like DNA-binding domain superfamily/Winged helix DNA-binding domain"/>
    <property type="match status" value="1"/>
</dbReference>
<dbReference type="SMART" id="SM00421">
    <property type="entry name" value="HTH_LUXR"/>
    <property type="match status" value="1"/>
</dbReference>
<evidence type="ECO:0000313" key="5">
    <source>
        <dbReference type="EMBL" id="MER5171205.1"/>
    </source>
</evidence>
<keyword evidence="3" id="KW-0804">Transcription</keyword>
<dbReference type="PRINTS" id="PR00038">
    <property type="entry name" value="HTHLUXR"/>
</dbReference>
<sequence>MKSPQETVVSIMAEAVDCIGMPRFPEVLLRCLQAVVPFEFSVVFGYHDSHRPLDLFDNFPSRKRKVMVDDYQEGPYLLDPLFRAAQAPAKVGLVRLRDIAPDRFYQGEYFRNYYIQTGLAEEIGFIVDVGEKVTVVISAMRETKPFSAREFRDLEALYPFVRALTQRHWGNLISRFSHMPAQSDQHLPQLIDKAFKDFGRNNLTAREAEIVEYILKGFSSEATGRALGISTGTVRIHRRNIYAKLGVSSQGELFSAFITSMG</sequence>
<reference evidence="5 6" key="1">
    <citation type="submission" date="2024-06" db="EMBL/GenBank/DDBJ databases">
        <title>Thioclava kandeliae sp. nov. from a rhizosphere soil sample of Kandelia candel in a mangrove.</title>
        <authorList>
            <person name="Mu T."/>
        </authorList>
    </citation>
    <scope>NUCLEOTIDE SEQUENCE [LARGE SCALE GENOMIC DNA]</scope>
    <source>
        <strain evidence="5 6">CPCC 100088</strain>
    </source>
</reference>
<proteinExistence type="predicted"/>
<comment type="caution">
    <text evidence="5">The sequence shown here is derived from an EMBL/GenBank/DDBJ whole genome shotgun (WGS) entry which is preliminary data.</text>
</comment>
<dbReference type="SUPFAM" id="SSF46894">
    <property type="entry name" value="C-terminal effector domain of the bipartite response regulators"/>
    <property type="match status" value="1"/>
</dbReference>
<dbReference type="Proteomes" id="UP001438953">
    <property type="component" value="Unassembled WGS sequence"/>
</dbReference>
<protein>
    <submittedName>
        <fullName evidence="5">LuxR C-terminal-related transcriptional regulator</fullName>
    </submittedName>
</protein>
<dbReference type="InterPro" id="IPR036388">
    <property type="entry name" value="WH-like_DNA-bd_sf"/>
</dbReference>
<dbReference type="PANTHER" id="PTHR44688:SF16">
    <property type="entry name" value="DNA-BINDING TRANSCRIPTIONAL ACTIVATOR DEVR_DOSR"/>
    <property type="match status" value="1"/>
</dbReference>
<name>A0ABV1SE64_9RHOB</name>
<accession>A0ABV1SE64</accession>
<evidence type="ECO:0000256" key="3">
    <source>
        <dbReference type="ARBA" id="ARBA00023163"/>
    </source>
</evidence>
<dbReference type="InterPro" id="IPR000792">
    <property type="entry name" value="Tscrpt_reg_LuxR_C"/>
</dbReference>
<gene>
    <name evidence="5" type="ORF">VSX56_05385</name>
</gene>
<dbReference type="InterPro" id="IPR016032">
    <property type="entry name" value="Sig_transdc_resp-reg_C-effctor"/>
</dbReference>
<evidence type="ECO:0000313" key="6">
    <source>
        <dbReference type="Proteomes" id="UP001438953"/>
    </source>
</evidence>
<dbReference type="RefSeq" id="WP_350935416.1">
    <property type="nucleotide sequence ID" value="NZ_JAYWLC010000003.1"/>
</dbReference>
<evidence type="ECO:0000259" key="4">
    <source>
        <dbReference type="PROSITE" id="PS50043"/>
    </source>
</evidence>
<keyword evidence="1" id="KW-0805">Transcription regulation</keyword>
<evidence type="ECO:0000256" key="2">
    <source>
        <dbReference type="ARBA" id="ARBA00023125"/>
    </source>
</evidence>